<sequence>MQRVRRVRRGSGPEHRIQNAIIATLNWRRCAVIRLNAGAIPTKNGGLFRGVKPGTPDLIGYRLKDQKVFFIEVKAPKGRISQVQQLYHLDLMHKHVIHGIARSVEDAVKIVTEGLVGYGYPDYKGLSDEDKRRNKRLF</sequence>
<evidence type="ECO:0000256" key="2">
    <source>
        <dbReference type="ARBA" id="ARBA00022722"/>
    </source>
</evidence>
<protein>
    <submittedName>
        <fullName evidence="5">VRR-NUC domain-containing protein</fullName>
    </submittedName>
</protein>
<organism evidence="5 6">
    <name type="scientific">Lactobacillus crispatus</name>
    <dbReference type="NCBI Taxonomy" id="47770"/>
    <lineage>
        <taxon>Bacteria</taxon>
        <taxon>Bacillati</taxon>
        <taxon>Bacillota</taxon>
        <taxon>Bacilli</taxon>
        <taxon>Lactobacillales</taxon>
        <taxon>Lactobacillaceae</taxon>
        <taxon>Lactobacillus</taxon>
    </lineage>
</organism>
<evidence type="ECO:0000259" key="4">
    <source>
        <dbReference type="SMART" id="SM00990"/>
    </source>
</evidence>
<dbReference type="Gene3D" id="3.40.1350.10">
    <property type="match status" value="1"/>
</dbReference>
<dbReference type="Pfam" id="PF08774">
    <property type="entry name" value="VRR_NUC"/>
    <property type="match status" value="1"/>
</dbReference>
<dbReference type="GO" id="GO:0004518">
    <property type="term" value="F:nuclease activity"/>
    <property type="evidence" value="ECO:0007669"/>
    <property type="project" value="UniProtKB-KW"/>
</dbReference>
<evidence type="ECO:0000256" key="1">
    <source>
        <dbReference type="ARBA" id="ARBA00001946"/>
    </source>
</evidence>
<dbReference type="Proteomes" id="UP000235119">
    <property type="component" value="Unassembled WGS sequence"/>
</dbReference>
<dbReference type="InterPro" id="IPR014883">
    <property type="entry name" value="VRR_NUC"/>
</dbReference>
<dbReference type="GO" id="GO:0003676">
    <property type="term" value="F:nucleic acid binding"/>
    <property type="evidence" value="ECO:0007669"/>
    <property type="project" value="InterPro"/>
</dbReference>
<comment type="cofactor">
    <cofactor evidence="1">
        <name>Mg(2+)</name>
        <dbReference type="ChEBI" id="CHEBI:18420"/>
    </cofactor>
</comment>
<evidence type="ECO:0000256" key="3">
    <source>
        <dbReference type="ARBA" id="ARBA00022801"/>
    </source>
</evidence>
<reference evidence="5 6" key="1">
    <citation type="submission" date="2017-12" db="EMBL/GenBank/DDBJ databases">
        <title>Phylogenetic diversity of female urinary microbiome.</title>
        <authorList>
            <person name="Thomas-White K."/>
            <person name="Wolfe A.J."/>
        </authorList>
    </citation>
    <scope>NUCLEOTIDE SEQUENCE [LARGE SCALE GENOMIC DNA]</scope>
    <source>
        <strain evidence="5 6">UMB0085</strain>
    </source>
</reference>
<proteinExistence type="predicted"/>
<dbReference type="AlphaFoldDB" id="A0A2N5KYQ2"/>
<accession>A0A2N5KYQ2</accession>
<comment type="caution">
    <text evidence="5">The sequence shown here is derived from an EMBL/GenBank/DDBJ whole genome shotgun (WGS) entry which is preliminary data.</text>
</comment>
<dbReference type="EMBL" id="PKIW01000020">
    <property type="protein sequence ID" value="PLT11367.1"/>
    <property type="molecule type" value="Genomic_DNA"/>
</dbReference>
<evidence type="ECO:0000313" key="6">
    <source>
        <dbReference type="Proteomes" id="UP000235119"/>
    </source>
</evidence>
<dbReference type="GO" id="GO:0016788">
    <property type="term" value="F:hydrolase activity, acting on ester bonds"/>
    <property type="evidence" value="ECO:0007669"/>
    <property type="project" value="InterPro"/>
</dbReference>
<keyword evidence="2" id="KW-0540">Nuclease</keyword>
<feature type="domain" description="VRR-NUC" evidence="4">
    <location>
        <begin position="12"/>
        <end position="105"/>
    </location>
</feature>
<evidence type="ECO:0000313" key="5">
    <source>
        <dbReference type="EMBL" id="PLT11367.1"/>
    </source>
</evidence>
<name>A0A2N5KYQ2_9LACO</name>
<dbReference type="InterPro" id="IPR011856">
    <property type="entry name" value="tRNA_endonuc-like_dom_sf"/>
</dbReference>
<dbReference type="SMART" id="SM00990">
    <property type="entry name" value="VRR_NUC"/>
    <property type="match status" value="1"/>
</dbReference>
<keyword evidence="3" id="KW-0378">Hydrolase</keyword>
<dbReference type="RefSeq" id="WP_068813027.1">
    <property type="nucleotide sequence ID" value="NZ_MAKH01000007.1"/>
</dbReference>
<gene>
    <name evidence="5" type="ORF">CYJ79_05315</name>
</gene>